<sequence length="1725" mass="191366">MKRKTKILISALSVMFVAAIAVAIASFSFAGNGDEDGLLENGEIIADASQNVDTKTIIDYIIDNSNSEDPEVDKIYHIAEISSSSASSLETFVSSNGFKDYVIDGNRTIEQAMADGCIEYKCFGGNVTSDADLAYISKADFIYVSNDSASKFTKDNDMSEKLYDLLHTYAVGDFKPLVIDSPNATTVDPSTSKNMKDLASSVFGPNEKYYYTFKWASNLSADQYLQHAGGSLYLGINGQTQKTNGVWTEVYESDPTASASDGSSAQPMSMAKILTIGVNTTYTKTDALLAGNPSATGLYAADGSAIADTATSKYYKLDANSIFYKNGYNNRVGVRPTYIQNDIVTLADSESVDFDQYDMIVIEDSCYNQTITADLYKKFASAMYGKLHIVYGADMGTSTDAAIEVPDDLKETNYSKLFYMVATTEYVARYENIMVTSRADFSVVTTSKSAATAKVIADLINASKYRGIGGRGSSSSSFTVLEIQPCYPIDEAVAQEVGKAKPRSGNASSIYGSGNYYTAPANVVNGKTKEQLAENTEYYAWELSKAKLADALNLPIDKINLVQMSSEEFACDKSEVLGKYDLVYIGGNTSALKDVLEYRSLTGLARWGGTLKSNSGSLDMSKITTLPIYTMYSHNGDIVNLDLSAMAQSPGPANSGTPTAKVRLNGNYTDTFTVLNGNDITYNRYEALKEYVDAGMPVVVSKNLTTAYTLAKTDGYLQNSIDPDSNMYKLLAACEGTDKDNVQWNFNQTDVEDILSDGSLGDSLTGYVSVFKGGAADTPKNELSSIYATSVKRPKLTITSMPATYNRYDETSQITDGTLKFKYTVTGSANYTVKLYIDDDGNSTFDRKEEYMTSGDANSLTYQCADSFYGPLYWMIEVVDTNGNSVSQTGIAYVKNKTDEKQQVNVLQIMPGGKANQWSNNALGEGAEGYNSLYFCTVCQQAYQRLEYNPYTNSGNRTAYGALYGGNFQDSKDGMLGSHYLGKHEHTFGIVSYDSQLVVPGKGVKGMDDWDNNLADQVNDLYDFDVDIMLRNEFEQAAKDAEAAYDYKVDNGEVNYSSAITDAEKEALVNSFTIDSTDTDYDKYNALTTVEDKYKFIKKREYEQLAGKYWQLYQFMKNESATGTSSMKDETGVDIQKTTVDARKELDEEIDKLIAGIQSGSTNSGKTTFSSNTSKETLIQELNRLKTKSTYSDYYSIDGNAAQYNDVSQAYLPNGESMNTYMEEYFKVKDKELEYKELYKKYTRYAAGADWLQESYSTIILGPSEDFGGDDITSPIALADLKSYIEDDGQLLLFHDTLTKFSDKGTSTLTATLRSYFGMDRYHFNDPVTTDASQNYVKYTTTQDSDKYFMTNLSTTKDENRYTSWLSDMKKVFGSTPSKYLTSVAYTDAVNVSGNDNPYAIPYRYADLSWAIAGYWYNAASFSAKENTKYGTDKASQNNQGIVTLFPFTLASELNISGTHSQAYALDVENDDMTVWYSLAGGNNTKDGSSIYAASPRDGMDNYFIYTYKNVNYCGAGHSKVTGVGKDNNDERYLYINIICNSVRNSVKQPTIYVYDYGKETNNIIKRDVNDDYYTKVEENTSYPEFSFKVTVDQDATLKQVRIYYDLDYSETNRDSSYVADKNHVLIADWNSTQVKEGIIKDVFRYDSSLEKLLNKDGGQIAEKYVDSDGKEVTVAATKLKLQPSYFENYNNEYTYIVIEATDSEGNKVYQRIKVMLKDYLFDLT</sequence>
<gene>
    <name evidence="2" type="ORF">H9Q76_08595</name>
</gene>
<reference evidence="2 3" key="1">
    <citation type="submission" date="2020-08" db="EMBL/GenBank/DDBJ databases">
        <authorList>
            <person name="Liu C."/>
            <person name="Sun Q."/>
        </authorList>
    </citation>
    <scope>NUCLEOTIDE SEQUENCE [LARGE SCALE GENOMIC DNA]</scope>
    <source>
        <strain evidence="2 3">NSJ-4</strain>
    </source>
</reference>
<name>A0A7G9FJS3_9FIRM</name>
<protein>
    <submittedName>
        <fullName evidence="2">DUF5057 domain-containing protein</fullName>
    </submittedName>
</protein>
<accession>A0A7G9FJS3</accession>
<evidence type="ECO:0000313" key="2">
    <source>
        <dbReference type="EMBL" id="QNL98804.1"/>
    </source>
</evidence>
<dbReference type="KEGG" id="wcp:H9Q76_08595"/>
<dbReference type="RefSeq" id="WP_249320943.1">
    <property type="nucleotide sequence ID" value="NZ_CP060632.1"/>
</dbReference>
<organism evidence="2 3">
    <name type="scientific">Wujia chipingensis</name>
    <dbReference type="NCBI Taxonomy" id="2763670"/>
    <lineage>
        <taxon>Bacteria</taxon>
        <taxon>Bacillati</taxon>
        <taxon>Bacillota</taxon>
        <taxon>Clostridia</taxon>
        <taxon>Lachnospirales</taxon>
        <taxon>Lachnospiraceae</taxon>
        <taxon>Wujia</taxon>
    </lineage>
</organism>
<feature type="signal peptide" evidence="1">
    <location>
        <begin position="1"/>
        <end position="30"/>
    </location>
</feature>
<evidence type="ECO:0000313" key="3">
    <source>
        <dbReference type="Proteomes" id="UP000515819"/>
    </source>
</evidence>
<proteinExistence type="predicted"/>
<evidence type="ECO:0000256" key="1">
    <source>
        <dbReference type="SAM" id="SignalP"/>
    </source>
</evidence>
<keyword evidence="1" id="KW-0732">Signal</keyword>
<dbReference type="EMBL" id="CP060632">
    <property type="protein sequence ID" value="QNL98804.1"/>
    <property type="molecule type" value="Genomic_DNA"/>
</dbReference>
<feature type="chain" id="PRO_5028820089" evidence="1">
    <location>
        <begin position="31"/>
        <end position="1725"/>
    </location>
</feature>
<keyword evidence="3" id="KW-1185">Reference proteome</keyword>
<dbReference type="Proteomes" id="UP000515819">
    <property type="component" value="Chromosome"/>
</dbReference>